<dbReference type="AlphaFoldDB" id="A0A2N3NKX5"/>
<organism evidence="1 2">
    <name type="scientific">Lomentospora prolificans</name>
    <dbReference type="NCBI Taxonomy" id="41688"/>
    <lineage>
        <taxon>Eukaryota</taxon>
        <taxon>Fungi</taxon>
        <taxon>Dikarya</taxon>
        <taxon>Ascomycota</taxon>
        <taxon>Pezizomycotina</taxon>
        <taxon>Sordariomycetes</taxon>
        <taxon>Hypocreomycetidae</taxon>
        <taxon>Microascales</taxon>
        <taxon>Microascaceae</taxon>
        <taxon>Lomentospora</taxon>
    </lineage>
</organism>
<dbReference type="VEuPathDB" id="FungiDB:jhhlp_000399"/>
<dbReference type="PANTHER" id="PTHR13271">
    <property type="entry name" value="UNCHARACTERIZED PUTATIVE METHYLTRANSFERASE"/>
    <property type="match status" value="1"/>
</dbReference>
<dbReference type="STRING" id="41688.A0A2N3NKX5"/>
<dbReference type="InterPro" id="IPR046341">
    <property type="entry name" value="SET_dom_sf"/>
</dbReference>
<dbReference type="EMBL" id="NLAX01000002">
    <property type="protein sequence ID" value="PKS13058.1"/>
    <property type="molecule type" value="Genomic_DNA"/>
</dbReference>
<evidence type="ECO:0000313" key="2">
    <source>
        <dbReference type="Proteomes" id="UP000233524"/>
    </source>
</evidence>
<proteinExistence type="predicted"/>
<dbReference type="PANTHER" id="PTHR13271:SF146">
    <property type="entry name" value="SET DOMAIN-CONTAINING PROTEIN"/>
    <property type="match status" value="1"/>
</dbReference>
<gene>
    <name evidence="1" type="ORF">jhhlp_000399</name>
</gene>
<dbReference type="GO" id="GO:0016279">
    <property type="term" value="F:protein-lysine N-methyltransferase activity"/>
    <property type="evidence" value="ECO:0007669"/>
    <property type="project" value="TreeGrafter"/>
</dbReference>
<dbReference type="InterPro" id="IPR050600">
    <property type="entry name" value="SETD3_SETD6_MTase"/>
</dbReference>
<keyword evidence="2" id="KW-1185">Reference proteome</keyword>
<dbReference type="Gene3D" id="3.90.1410.10">
    <property type="entry name" value="set domain protein methyltransferase, domain 1"/>
    <property type="match status" value="1"/>
</dbReference>
<evidence type="ECO:0008006" key="3">
    <source>
        <dbReference type="Google" id="ProtNLM"/>
    </source>
</evidence>
<dbReference type="SUPFAM" id="SSF82199">
    <property type="entry name" value="SET domain"/>
    <property type="match status" value="1"/>
</dbReference>
<comment type="caution">
    <text evidence="1">The sequence shown here is derived from an EMBL/GenBank/DDBJ whole genome shotgun (WGS) entry which is preliminary data.</text>
</comment>
<dbReference type="GO" id="GO:0005634">
    <property type="term" value="C:nucleus"/>
    <property type="evidence" value="ECO:0007669"/>
    <property type="project" value="TreeGrafter"/>
</dbReference>
<evidence type="ECO:0000313" key="1">
    <source>
        <dbReference type="EMBL" id="PKS13058.1"/>
    </source>
</evidence>
<protein>
    <recommendedName>
        <fullName evidence="3">SET domain-containing protein</fullName>
    </recommendedName>
</protein>
<dbReference type="InParanoid" id="A0A2N3NKX5"/>
<accession>A0A2N3NKX5</accession>
<dbReference type="OrthoDB" id="42889at2759"/>
<reference evidence="1 2" key="1">
    <citation type="journal article" date="2017" name="G3 (Bethesda)">
        <title>First Draft Genome Sequence of the Pathogenic Fungus Lomentospora prolificans (Formerly Scedosporium prolificans).</title>
        <authorList>
            <person name="Luo R."/>
            <person name="Zimin A."/>
            <person name="Workman R."/>
            <person name="Fan Y."/>
            <person name="Pertea G."/>
            <person name="Grossman N."/>
            <person name="Wear M.P."/>
            <person name="Jia B."/>
            <person name="Miller H."/>
            <person name="Casadevall A."/>
            <person name="Timp W."/>
            <person name="Zhang S.X."/>
            <person name="Salzberg S.L."/>
        </authorList>
    </citation>
    <scope>NUCLEOTIDE SEQUENCE [LARGE SCALE GENOMIC DNA]</scope>
    <source>
        <strain evidence="1 2">JHH-5317</strain>
    </source>
</reference>
<dbReference type="Proteomes" id="UP000233524">
    <property type="component" value="Unassembled WGS sequence"/>
</dbReference>
<sequence length="481" mass="54153">MSNGAAVQADRYDALRSWAGSHGAQLHPNIEIAQDPVTGAGFQVKANPPGLQVNGGDTVVTCPMSITLSYLNALPNPPPGFRQESDESQFPSHFLKGAPPHVIGRFFLIKQYLLGKDSFWWPYIQALPQPDQQSSWLIPPFWPDEDVAYLHGTNLEISIREIRSTLQDEYEKAKRLLEGWKNWGDYTNVLYNWAYSIFTSRSFMPTLVVPGISAQNDAQEIDWNSFSILLPLFDIGNHDMTALTSWKINNDAAGSCEFVTANERPYTSGSQVFNNYGMKTNAKLLLAYGFTLDETPSLQNDYVHVRKRVVPDPNSSQPPPPAPEYLFSLRPMMDPSCYVGGISQHNYRDLEPRLFPAFKHVQAAMVLDILEQILKNNEALVDPSIPSSEEYLRRVLVADIPPEKAPILQIILATIQQKALQELEKLDENEPQPFEDEELSENQLLALNFRAKCRDILHNVMDSIQDSTEDSRFISLMGIGN</sequence>
<name>A0A2N3NKX5_9PEZI</name>